<sequence>MGCGDDMRHTTTMLASVPSSSMTADLPVPCLTPGKQELLEVGVTCDELCMAQTQLQAGKVPGPSGFPADFWHLVWPQTCPLQLKTFKEAVDRCELPQSVDGRDCGDPKARYALRGLPTNLASEFRSKDVG</sequence>
<keyword evidence="2" id="KW-1185">Reference proteome</keyword>
<name>A0AAV7LPU7_PLEWA</name>
<reference evidence="1" key="1">
    <citation type="journal article" date="2022" name="bioRxiv">
        <title>Sequencing and chromosome-scale assembly of the giantPleurodeles waltlgenome.</title>
        <authorList>
            <person name="Brown T."/>
            <person name="Elewa A."/>
            <person name="Iarovenko S."/>
            <person name="Subramanian E."/>
            <person name="Araus A.J."/>
            <person name="Petzold A."/>
            <person name="Susuki M."/>
            <person name="Suzuki K.-i.T."/>
            <person name="Hayashi T."/>
            <person name="Toyoda A."/>
            <person name="Oliveira C."/>
            <person name="Osipova E."/>
            <person name="Leigh N.D."/>
            <person name="Simon A."/>
            <person name="Yun M.H."/>
        </authorList>
    </citation>
    <scope>NUCLEOTIDE SEQUENCE</scope>
    <source>
        <strain evidence="1">20211129_DDA</strain>
        <tissue evidence="1">Liver</tissue>
    </source>
</reference>
<evidence type="ECO:0000313" key="1">
    <source>
        <dbReference type="EMBL" id="KAJ1089495.1"/>
    </source>
</evidence>
<evidence type="ECO:0000313" key="2">
    <source>
        <dbReference type="Proteomes" id="UP001066276"/>
    </source>
</evidence>
<dbReference type="EMBL" id="JANPWB010000015">
    <property type="protein sequence ID" value="KAJ1089495.1"/>
    <property type="molecule type" value="Genomic_DNA"/>
</dbReference>
<proteinExistence type="predicted"/>
<protein>
    <submittedName>
        <fullName evidence="1">Uncharacterized protein</fullName>
    </submittedName>
</protein>
<comment type="caution">
    <text evidence="1">The sequence shown here is derived from an EMBL/GenBank/DDBJ whole genome shotgun (WGS) entry which is preliminary data.</text>
</comment>
<dbReference type="Proteomes" id="UP001066276">
    <property type="component" value="Chromosome 11"/>
</dbReference>
<dbReference type="AlphaFoldDB" id="A0AAV7LPU7"/>
<accession>A0AAV7LPU7</accession>
<gene>
    <name evidence="1" type="ORF">NDU88_002646</name>
</gene>
<organism evidence="1 2">
    <name type="scientific">Pleurodeles waltl</name>
    <name type="common">Iberian ribbed newt</name>
    <dbReference type="NCBI Taxonomy" id="8319"/>
    <lineage>
        <taxon>Eukaryota</taxon>
        <taxon>Metazoa</taxon>
        <taxon>Chordata</taxon>
        <taxon>Craniata</taxon>
        <taxon>Vertebrata</taxon>
        <taxon>Euteleostomi</taxon>
        <taxon>Amphibia</taxon>
        <taxon>Batrachia</taxon>
        <taxon>Caudata</taxon>
        <taxon>Salamandroidea</taxon>
        <taxon>Salamandridae</taxon>
        <taxon>Pleurodelinae</taxon>
        <taxon>Pleurodeles</taxon>
    </lineage>
</organism>